<feature type="domain" description="F-box" evidence="2">
    <location>
        <begin position="106"/>
        <end position="148"/>
    </location>
</feature>
<dbReference type="Gene3D" id="1.20.1280.50">
    <property type="match status" value="1"/>
</dbReference>
<feature type="compositionally biased region" description="Low complexity" evidence="1">
    <location>
        <begin position="221"/>
        <end position="233"/>
    </location>
</feature>
<dbReference type="Proteomes" id="UP000474640">
    <property type="component" value="Unassembled WGS sequence"/>
</dbReference>
<dbReference type="SUPFAM" id="SSF81383">
    <property type="entry name" value="F-box domain"/>
    <property type="match status" value="1"/>
</dbReference>
<dbReference type="CDD" id="cd09917">
    <property type="entry name" value="F-box_SF"/>
    <property type="match status" value="1"/>
</dbReference>
<proteinExistence type="predicted"/>
<reference evidence="3 4" key="1">
    <citation type="submission" date="2020-01" db="EMBL/GenBank/DDBJ databases">
        <authorList>
            <person name="Palmer J.M."/>
        </authorList>
    </citation>
    <scope>NUCLEOTIDE SEQUENCE [LARGE SCALE GENOMIC DNA]</scope>
    <source>
        <strain evidence="3 4">TWF970</strain>
    </source>
</reference>
<protein>
    <recommendedName>
        <fullName evidence="2">F-box domain-containing protein</fullName>
    </recommendedName>
</protein>
<evidence type="ECO:0000313" key="3">
    <source>
        <dbReference type="EMBL" id="KAF3282293.1"/>
    </source>
</evidence>
<dbReference type="SMART" id="SM00256">
    <property type="entry name" value="FBOX"/>
    <property type="match status" value="1"/>
</dbReference>
<gene>
    <name evidence="3" type="ORF">TWF970_001705</name>
</gene>
<evidence type="ECO:0000259" key="2">
    <source>
        <dbReference type="SMART" id="SM00256"/>
    </source>
</evidence>
<dbReference type="OrthoDB" id="5336102at2759"/>
<name>A0A7C8VBD2_ORBOL</name>
<evidence type="ECO:0000256" key="1">
    <source>
        <dbReference type="SAM" id="MobiDB-lite"/>
    </source>
</evidence>
<organism evidence="3 4">
    <name type="scientific">Orbilia oligospora</name>
    <name type="common">Nematode-trapping fungus</name>
    <name type="synonym">Arthrobotrys oligospora</name>
    <dbReference type="NCBI Taxonomy" id="2813651"/>
    <lineage>
        <taxon>Eukaryota</taxon>
        <taxon>Fungi</taxon>
        <taxon>Dikarya</taxon>
        <taxon>Ascomycota</taxon>
        <taxon>Pezizomycotina</taxon>
        <taxon>Orbiliomycetes</taxon>
        <taxon>Orbiliales</taxon>
        <taxon>Orbiliaceae</taxon>
        <taxon>Orbilia</taxon>
    </lineage>
</organism>
<dbReference type="InterPro" id="IPR001810">
    <property type="entry name" value="F-box_dom"/>
</dbReference>
<feature type="region of interest" description="Disordered" evidence="1">
    <location>
        <begin position="1"/>
        <end position="26"/>
    </location>
</feature>
<sequence length="393" mass="44218">MSRTPAREDEEADFLAFPEPSPTSSLEDLSHIATRDIDLDEYGSPKSKPNFVSRIISVATNSYKSSTTSRLARKLFYTALNISPRGGRGRQQALATPSRIPIDKYLPVEIHLQIFSYLPWETLLACSLASRIWRETLWHHGQDHGFIKSSKARYTAPRKHIGILYHKILYHRPCVLGISRDGITSVHMMSISPWEPVPLAINKSKLRSRKPKPSILSPFPASSSSSSDDSSADVVCNDDQAEGQRTTVFLNPENNFVMNDVLLKLNPIYTPKPTMVARLLAILNGLNNVNHYTEYLRGLDDNSSSSSSSSIELDIVITGQDEQDSSSKRIARTISTDKEREGITFKVFLEYVREIVIEEKGLEEGEEMMIFITFLMIKDKNISFAVYLDGWTG</sequence>
<dbReference type="AlphaFoldDB" id="A0A7C8VBD2"/>
<feature type="region of interest" description="Disordered" evidence="1">
    <location>
        <begin position="209"/>
        <end position="235"/>
    </location>
</feature>
<dbReference type="InterPro" id="IPR036047">
    <property type="entry name" value="F-box-like_dom_sf"/>
</dbReference>
<evidence type="ECO:0000313" key="4">
    <source>
        <dbReference type="Proteomes" id="UP000474640"/>
    </source>
</evidence>
<comment type="caution">
    <text evidence="3">The sequence shown here is derived from an EMBL/GenBank/DDBJ whole genome shotgun (WGS) entry which is preliminary data.</text>
</comment>
<dbReference type="Pfam" id="PF12937">
    <property type="entry name" value="F-box-like"/>
    <property type="match status" value="1"/>
</dbReference>
<dbReference type="EMBL" id="JAABOJ010000013">
    <property type="protein sequence ID" value="KAF3282293.1"/>
    <property type="molecule type" value="Genomic_DNA"/>
</dbReference>
<accession>A0A7C8VBD2</accession>